<evidence type="ECO:0000313" key="2">
    <source>
        <dbReference type="Proteomes" id="UP000542695"/>
    </source>
</evidence>
<organism evidence="1 2">
    <name type="scientific">Pseudomonas putida</name>
    <name type="common">Arthrobacter siderocapsulatus</name>
    <dbReference type="NCBI Taxonomy" id="303"/>
    <lineage>
        <taxon>Bacteria</taxon>
        <taxon>Pseudomonadati</taxon>
        <taxon>Pseudomonadota</taxon>
        <taxon>Gammaproteobacteria</taxon>
        <taxon>Pseudomonadales</taxon>
        <taxon>Pseudomonadaceae</taxon>
        <taxon>Pseudomonas</taxon>
    </lineage>
</organism>
<protein>
    <submittedName>
        <fullName evidence="1">Uncharacterized protein</fullName>
    </submittedName>
</protein>
<dbReference type="EMBL" id="JACARV010000080">
    <property type="protein sequence ID" value="NWC83142.1"/>
    <property type="molecule type" value="Genomic_DNA"/>
</dbReference>
<dbReference type="Proteomes" id="UP000542695">
    <property type="component" value="Unassembled WGS sequence"/>
</dbReference>
<gene>
    <name evidence="1" type="ORF">HX798_23045</name>
</gene>
<evidence type="ECO:0000313" key="1">
    <source>
        <dbReference type="EMBL" id="NWC83142.1"/>
    </source>
</evidence>
<comment type="caution">
    <text evidence="1">The sequence shown here is derived from an EMBL/GenBank/DDBJ whole genome shotgun (WGS) entry which is preliminary data.</text>
</comment>
<accession>A0A7Y7ZEY4</accession>
<dbReference type="AlphaFoldDB" id="A0A7Y7ZEY4"/>
<reference evidence="1 2" key="1">
    <citation type="submission" date="2020-04" db="EMBL/GenBank/DDBJ databases">
        <title>Molecular characterization of pseudomonads from Agaricus bisporus reveal novel blotch 2 pathogens in Western Europe.</title>
        <authorList>
            <person name="Taparia T."/>
            <person name="Krijger M."/>
            <person name="Haynes E."/>
            <person name="Elpinstone J.G."/>
            <person name="Noble R."/>
            <person name="Van Der Wolf J."/>
        </authorList>
    </citation>
    <scope>NUCLEOTIDE SEQUENCE [LARGE SCALE GENOMIC DNA]</scope>
    <source>
        <strain evidence="1 2">P7765</strain>
    </source>
</reference>
<dbReference type="RefSeq" id="WP_177011038.1">
    <property type="nucleotide sequence ID" value="NZ_JACARV010000080.1"/>
</dbReference>
<sequence>MKSALKLALEALELAVECGGALDLDTYVEAKRKLQSMVDNIVRYDRKLDRDERSPQGDDYNELLSILDLATSESQAAAAPAVVAA</sequence>
<name>A0A7Y7ZEY4_PSEPU</name>
<proteinExistence type="predicted"/>